<evidence type="ECO:0000256" key="3">
    <source>
        <dbReference type="ARBA" id="ARBA00022771"/>
    </source>
</evidence>
<evidence type="ECO:0000313" key="8">
    <source>
        <dbReference type="EMBL" id="CAH0385566.1"/>
    </source>
</evidence>
<evidence type="ECO:0000259" key="7">
    <source>
        <dbReference type="PROSITE" id="PS50157"/>
    </source>
</evidence>
<dbReference type="KEGG" id="btab:109039596"/>
<dbReference type="Gene3D" id="3.30.160.60">
    <property type="entry name" value="Classic Zinc Finger"/>
    <property type="match status" value="4"/>
</dbReference>
<accession>A0A9P0A6Y9</accession>
<dbReference type="InterPro" id="IPR013087">
    <property type="entry name" value="Znf_C2H2_type"/>
</dbReference>
<dbReference type="PANTHER" id="PTHR24379:SF121">
    <property type="entry name" value="C2H2-TYPE DOMAIN-CONTAINING PROTEIN"/>
    <property type="match status" value="1"/>
</dbReference>
<proteinExistence type="predicted"/>
<dbReference type="AlphaFoldDB" id="A0A9P0A6Y9"/>
<dbReference type="Pfam" id="PF00096">
    <property type="entry name" value="zf-C2H2"/>
    <property type="match status" value="1"/>
</dbReference>
<dbReference type="Proteomes" id="UP001152759">
    <property type="component" value="Chromosome 2"/>
</dbReference>
<keyword evidence="3 5" id="KW-0863">Zinc-finger</keyword>
<feature type="domain" description="C2H2-type" evidence="7">
    <location>
        <begin position="339"/>
        <end position="367"/>
    </location>
</feature>
<feature type="domain" description="C2H2-type" evidence="7">
    <location>
        <begin position="258"/>
        <end position="286"/>
    </location>
</feature>
<dbReference type="FunFam" id="3.30.160.60:FF:000100">
    <property type="entry name" value="Zinc finger 45-like"/>
    <property type="match status" value="1"/>
</dbReference>
<dbReference type="EMBL" id="OU963863">
    <property type="protein sequence ID" value="CAH0385566.1"/>
    <property type="molecule type" value="Genomic_DNA"/>
</dbReference>
<sequence>MVSTPGRKQGKNGRNLKAIRLEKRRRCEKYLKELLAKKGKREYTLHPKTPQEYEYEYEPDLPCSAWQDYLNCFYEESESDQSIKNHIDEKSNETTVSKSQDFDTPAKVKYNQYEKLLVADNGVKIKEEKLDCVKLSTNIPEDTSEIEETDFEWSDSEINNLFTTVKQIDESDSKEEDEEDDEDPIMEEDLAFNFKHSKRKKFEYRSYLSPFEVKFVLNETANPKKSCRTDLRSNNLGVECKSYYQKHRRKKNLGPRPFQCSLCGARFMTKSNLKAHSEIVHSEERNHECEDCGLKFKTKYHLKTHCMNIHRKYKSLTAATNENRYPKRERMKVSEKLSLTCSLCGVVLNNRRLLNMHMVVAHTKKCPKNSNMKSHQSTGKPNSSRRAYNLRETVDYNQPVKRIVRRPPSPSEEIRIFDCNDCSAFYSSKCLLKNHILENHLFYHCEVSNCGLVFKKKANLQRHNHRVHSKITLNEKVARKKMKKKNFHHRRGRPKSSTTASAPKFECDYCKVKFAYKKVLLRHILQYHPSESESNNSNVSYTSNFTPKIKRQTPGRPLDPTISQRRHKCNKCPMAFKTRSHLQAHDLQRHSEERRFVCPFCNAKFKMNGILKTHMLRLHGS</sequence>
<feature type="domain" description="C2H2-type" evidence="7">
    <location>
        <begin position="505"/>
        <end position="533"/>
    </location>
</feature>
<keyword evidence="2" id="KW-0677">Repeat</keyword>
<dbReference type="PROSITE" id="PS00028">
    <property type="entry name" value="ZINC_FINGER_C2H2_1"/>
    <property type="match status" value="7"/>
</dbReference>
<keyword evidence="9" id="KW-1185">Reference proteome</keyword>
<name>A0A9P0A6Y9_BEMTA</name>
<protein>
    <recommendedName>
        <fullName evidence="7">C2H2-type domain-containing protein</fullName>
    </recommendedName>
</protein>
<dbReference type="GO" id="GO:0008270">
    <property type="term" value="F:zinc ion binding"/>
    <property type="evidence" value="ECO:0007669"/>
    <property type="project" value="UniProtKB-KW"/>
</dbReference>
<feature type="domain" description="C2H2-type" evidence="7">
    <location>
        <begin position="287"/>
        <end position="315"/>
    </location>
</feature>
<gene>
    <name evidence="8" type="ORF">BEMITA_LOCUS4782</name>
</gene>
<feature type="domain" description="C2H2-type" evidence="7">
    <location>
        <begin position="443"/>
        <end position="469"/>
    </location>
</feature>
<evidence type="ECO:0000256" key="4">
    <source>
        <dbReference type="ARBA" id="ARBA00022833"/>
    </source>
</evidence>
<feature type="domain" description="C2H2-type" evidence="7">
    <location>
        <begin position="567"/>
        <end position="595"/>
    </location>
</feature>
<organism evidence="8 9">
    <name type="scientific">Bemisia tabaci</name>
    <name type="common">Sweetpotato whitefly</name>
    <name type="synonym">Aleurodes tabaci</name>
    <dbReference type="NCBI Taxonomy" id="7038"/>
    <lineage>
        <taxon>Eukaryota</taxon>
        <taxon>Metazoa</taxon>
        <taxon>Ecdysozoa</taxon>
        <taxon>Arthropoda</taxon>
        <taxon>Hexapoda</taxon>
        <taxon>Insecta</taxon>
        <taxon>Pterygota</taxon>
        <taxon>Neoptera</taxon>
        <taxon>Paraneoptera</taxon>
        <taxon>Hemiptera</taxon>
        <taxon>Sternorrhyncha</taxon>
        <taxon>Aleyrodoidea</taxon>
        <taxon>Aleyrodidae</taxon>
        <taxon>Aleyrodinae</taxon>
        <taxon>Bemisia</taxon>
    </lineage>
</organism>
<dbReference type="PANTHER" id="PTHR24379">
    <property type="entry name" value="KRAB AND ZINC FINGER DOMAIN-CONTAINING"/>
    <property type="match status" value="1"/>
</dbReference>
<dbReference type="SUPFAM" id="SSF57667">
    <property type="entry name" value="beta-beta-alpha zinc fingers"/>
    <property type="match status" value="2"/>
</dbReference>
<dbReference type="InterPro" id="IPR036236">
    <property type="entry name" value="Znf_C2H2_sf"/>
</dbReference>
<dbReference type="Pfam" id="PF13894">
    <property type="entry name" value="zf-C2H2_4"/>
    <property type="match status" value="1"/>
</dbReference>
<keyword evidence="1" id="KW-0479">Metal-binding</keyword>
<reference evidence="8" key="1">
    <citation type="submission" date="2021-12" db="EMBL/GenBank/DDBJ databases">
        <authorList>
            <person name="King R."/>
        </authorList>
    </citation>
    <scope>NUCLEOTIDE SEQUENCE</scope>
</reference>
<evidence type="ECO:0000256" key="5">
    <source>
        <dbReference type="PROSITE-ProRule" id="PRU00042"/>
    </source>
</evidence>
<feature type="region of interest" description="Disordered" evidence="6">
    <location>
        <begin position="530"/>
        <end position="566"/>
    </location>
</feature>
<feature type="region of interest" description="Disordered" evidence="6">
    <location>
        <begin position="366"/>
        <end position="386"/>
    </location>
</feature>
<feature type="compositionally biased region" description="Low complexity" evidence="6">
    <location>
        <begin position="532"/>
        <end position="544"/>
    </location>
</feature>
<evidence type="ECO:0000256" key="6">
    <source>
        <dbReference type="SAM" id="MobiDB-lite"/>
    </source>
</evidence>
<evidence type="ECO:0000256" key="1">
    <source>
        <dbReference type="ARBA" id="ARBA00022723"/>
    </source>
</evidence>
<evidence type="ECO:0000256" key="2">
    <source>
        <dbReference type="ARBA" id="ARBA00022737"/>
    </source>
</evidence>
<keyword evidence="4" id="KW-0862">Zinc</keyword>
<dbReference type="PROSITE" id="PS50157">
    <property type="entry name" value="ZINC_FINGER_C2H2_2"/>
    <property type="match status" value="7"/>
</dbReference>
<feature type="domain" description="C2H2-type" evidence="7">
    <location>
        <begin position="596"/>
        <end position="621"/>
    </location>
</feature>
<evidence type="ECO:0000313" key="9">
    <source>
        <dbReference type="Proteomes" id="UP001152759"/>
    </source>
</evidence>
<dbReference type="SMART" id="SM00355">
    <property type="entry name" value="ZnF_C2H2"/>
    <property type="match status" value="8"/>
</dbReference>
<feature type="compositionally biased region" description="Polar residues" evidence="6">
    <location>
        <begin position="368"/>
        <end position="386"/>
    </location>
</feature>